<proteinExistence type="predicted"/>
<gene>
    <name evidence="10" type="ORF">JYZ213_LOCUS22482</name>
    <name evidence="11" type="ORF">OXD698_LOCUS21763</name>
</gene>
<feature type="transmembrane region" description="Helical" evidence="8">
    <location>
        <begin position="47"/>
        <end position="68"/>
    </location>
</feature>
<dbReference type="PANTHER" id="PTHR24243">
    <property type="entry name" value="G-PROTEIN COUPLED RECEPTOR"/>
    <property type="match status" value="1"/>
</dbReference>
<keyword evidence="2 8" id="KW-0812">Transmembrane</keyword>
<evidence type="ECO:0000259" key="9">
    <source>
        <dbReference type="PROSITE" id="PS50262"/>
    </source>
</evidence>
<accession>A0A819F7F7</accession>
<comment type="subcellular location">
    <subcellularLocation>
        <location evidence="1">Membrane</location>
        <topology evidence="1">Multi-pass membrane protein</topology>
    </subcellularLocation>
</comment>
<evidence type="ECO:0000256" key="1">
    <source>
        <dbReference type="ARBA" id="ARBA00004141"/>
    </source>
</evidence>
<evidence type="ECO:0000256" key="8">
    <source>
        <dbReference type="SAM" id="Phobius"/>
    </source>
</evidence>
<dbReference type="Proteomes" id="UP000663845">
    <property type="component" value="Unassembled WGS sequence"/>
</dbReference>
<feature type="transmembrane region" description="Helical" evidence="8">
    <location>
        <begin position="178"/>
        <end position="199"/>
    </location>
</feature>
<evidence type="ECO:0000256" key="4">
    <source>
        <dbReference type="ARBA" id="ARBA00023040"/>
    </source>
</evidence>
<evidence type="ECO:0000313" key="12">
    <source>
        <dbReference type="Proteomes" id="UP000663844"/>
    </source>
</evidence>
<dbReference type="InterPro" id="IPR017452">
    <property type="entry name" value="GPCR_Rhodpsn_7TM"/>
</dbReference>
<sequence length="314" mass="36790">MDYSLINAGIQITRSIVPIIIILGVLSNFLNIIILRRSNLKRYGCSLYFITMSISNIFYLGICVTYNLLLDGYQIDLVRYSSILCKLISYFLNFCPYISVCMLILASIDRYLSSSLSAQRRKLSNIQNARWSILFISIIISIYMLGNAILFDVYNNDIIGCTSKSNNIFSEIYFISEVIIYLIILPFLMLVFGLLTIYNTKKLNRNRIVVFRYRRTERQLARMLIVQVLSHVILNLPFLIMFLMLLISITFPSNIIFYFLYLLFKILFYMAFITPFFLYILSAQLYRSELILLLKKTFRIYNRIGVRPMPGNRN</sequence>
<dbReference type="GO" id="GO:0004930">
    <property type="term" value="F:G protein-coupled receptor activity"/>
    <property type="evidence" value="ECO:0007669"/>
    <property type="project" value="UniProtKB-KW"/>
</dbReference>
<dbReference type="EMBL" id="CAJOAZ010001810">
    <property type="protein sequence ID" value="CAF3860057.1"/>
    <property type="molecule type" value="Genomic_DNA"/>
</dbReference>
<evidence type="ECO:0000313" key="10">
    <source>
        <dbReference type="EMBL" id="CAF1121059.1"/>
    </source>
</evidence>
<evidence type="ECO:0000256" key="5">
    <source>
        <dbReference type="ARBA" id="ARBA00023136"/>
    </source>
</evidence>
<name>A0A819F7F7_9BILA</name>
<keyword evidence="7" id="KW-0807">Transducer</keyword>
<reference evidence="11" key="1">
    <citation type="submission" date="2021-02" db="EMBL/GenBank/DDBJ databases">
        <authorList>
            <person name="Nowell W R."/>
        </authorList>
    </citation>
    <scope>NUCLEOTIDE SEQUENCE</scope>
</reference>
<keyword evidence="3 8" id="KW-1133">Transmembrane helix</keyword>
<dbReference type="SUPFAM" id="SSF81321">
    <property type="entry name" value="Family A G protein-coupled receptor-like"/>
    <property type="match status" value="1"/>
</dbReference>
<evidence type="ECO:0000313" key="11">
    <source>
        <dbReference type="EMBL" id="CAF3860057.1"/>
    </source>
</evidence>
<dbReference type="InterPro" id="IPR000276">
    <property type="entry name" value="GPCR_Rhodpsn"/>
</dbReference>
<dbReference type="Pfam" id="PF00001">
    <property type="entry name" value="7tm_1"/>
    <property type="match status" value="1"/>
</dbReference>
<comment type="caution">
    <text evidence="11">The sequence shown here is derived from an EMBL/GenBank/DDBJ whole genome shotgun (WGS) entry which is preliminary data.</text>
</comment>
<dbReference type="Proteomes" id="UP000663844">
    <property type="component" value="Unassembled WGS sequence"/>
</dbReference>
<feature type="transmembrane region" description="Helical" evidence="8">
    <location>
        <begin position="220"/>
        <end position="249"/>
    </location>
</feature>
<protein>
    <recommendedName>
        <fullName evidence="9">G-protein coupled receptors family 1 profile domain-containing protein</fullName>
    </recommendedName>
</protein>
<evidence type="ECO:0000256" key="2">
    <source>
        <dbReference type="ARBA" id="ARBA00022692"/>
    </source>
</evidence>
<dbReference type="PRINTS" id="PR00237">
    <property type="entry name" value="GPCRRHODOPSN"/>
</dbReference>
<dbReference type="EMBL" id="CAJNOG010000255">
    <property type="protein sequence ID" value="CAF1121059.1"/>
    <property type="molecule type" value="Genomic_DNA"/>
</dbReference>
<feature type="transmembrane region" description="Helical" evidence="8">
    <location>
        <begin position="12"/>
        <end position="35"/>
    </location>
</feature>
<feature type="transmembrane region" description="Helical" evidence="8">
    <location>
        <begin position="129"/>
        <end position="150"/>
    </location>
</feature>
<dbReference type="PROSITE" id="PS50262">
    <property type="entry name" value="G_PROTEIN_RECEP_F1_2"/>
    <property type="match status" value="1"/>
</dbReference>
<organism evidence="11 12">
    <name type="scientific">Adineta steineri</name>
    <dbReference type="NCBI Taxonomy" id="433720"/>
    <lineage>
        <taxon>Eukaryota</taxon>
        <taxon>Metazoa</taxon>
        <taxon>Spiralia</taxon>
        <taxon>Gnathifera</taxon>
        <taxon>Rotifera</taxon>
        <taxon>Eurotatoria</taxon>
        <taxon>Bdelloidea</taxon>
        <taxon>Adinetida</taxon>
        <taxon>Adinetidae</taxon>
        <taxon>Adineta</taxon>
    </lineage>
</organism>
<keyword evidence="4" id="KW-0297">G-protein coupled receptor</keyword>
<dbReference type="Gene3D" id="1.20.1070.10">
    <property type="entry name" value="Rhodopsin 7-helix transmembrane proteins"/>
    <property type="match status" value="1"/>
</dbReference>
<evidence type="ECO:0000256" key="7">
    <source>
        <dbReference type="ARBA" id="ARBA00023224"/>
    </source>
</evidence>
<feature type="transmembrane region" description="Helical" evidence="8">
    <location>
        <begin position="88"/>
        <end position="108"/>
    </location>
</feature>
<keyword evidence="5 8" id="KW-0472">Membrane</keyword>
<keyword evidence="6" id="KW-0675">Receptor</keyword>
<feature type="transmembrane region" description="Helical" evidence="8">
    <location>
        <begin position="255"/>
        <end position="281"/>
    </location>
</feature>
<evidence type="ECO:0000256" key="6">
    <source>
        <dbReference type="ARBA" id="ARBA00023170"/>
    </source>
</evidence>
<dbReference type="AlphaFoldDB" id="A0A819F7F7"/>
<feature type="domain" description="G-protein coupled receptors family 1 profile" evidence="9">
    <location>
        <begin position="27"/>
        <end position="279"/>
    </location>
</feature>
<dbReference type="PANTHER" id="PTHR24243:SF230">
    <property type="entry name" value="G-PROTEIN COUPLED RECEPTORS FAMILY 1 PROFILE DOMAIN-CONTAINING PROTEIN"/>
    <property type="match status" value="1"/>
</dbReference>
<evidence type="ECO:0000256" key="3">
    <source>
        <dbReference type="ARBA" id="ARBA00022989"/>
    </source>
</evidence>
<dbReference type="GO" id="GO:0005886">
    <property type="term" value="C:plasma membrane"/>
    <property type="evidence" value="ECO:0007669"/>
    <property type="project" value="TreeGrafter"/>
</dbReference>